<feature type="transmembrane region" description="Helical" evidence="1">
    <location>
        <begin position="21"/>
        <end position="42"/>
    </location>
</feature>
<dbReference type="KEGG" id="upa:UPA3_0478"/>
<sequence>MNNKKGKKFYDFLKTIEGFKIITIISYVFVAILLAILIWSAVRLSYYIKDYYARIDEYNEWKQNIIKIFKTKNFHLDSPYNQIKIFKYGSILGISSFLIIIININIFAYWSYSNVYIPELKDKKLVKNWFRNFQKNNKEDQKVIKDQQEDTKKESE</sequence>
<proteinExistence type="predicted"/>
<dbReference type="Proteomes" id="UP000002162">
    <property type="component" value="Chromosome"/>
</dbReference>
<organism evidence="2 3">
    <name type="scientific">Ureaplasma parvum serovar 3 (strain ATCC 27815 / 27 / NCTC 11736)</name>
    <dbReference type="NCBI Taxonomy" id="505682"/>
    <lineage>
        <taxon>Bacteria</taxon>
        <taxon>Bacillati</taxon>
        <taxon>Mycoplasmatota</taxon>
        <taxon>Mycoplasmoidales</taxon>
        <taxon>Mycoplasmoidaceae</taxon>
        <taxon>Ureaplasma</taxon>
    </lineage>
</organism>
<dbReference type="AlphaFoldDB" id="A0A2C9DYN6"/>
<accession>A0A2C9DYN6</accession>
<evidence type="ECO:0000256" key="1">
    <source>
        <dbReference type="SAM" id="Phobius"/>
    </source>
</evidence>
<keyword evidence="1" id="KW-0472">Membrane</keyword>
<reference evidence="2 3" key="1">
    <citation type="submission" date="2008-02" db="EMBL/GenBank/DDBJ databases">
        <title>Genome sequence of Ureaplasma parvum serovar 3.</title>
        <authorList>
            <person name="Methe B.A."/>
            <person name="Glass J."/>
            <person name="Waites K."/>
            <person name="Shrivastava S."/>
        </authorList>
    </citation>
    <scope>NUCLEOTIDE SEQUENCE [LARGE SCALE GENOMIC DNA]</scope>
    <source>
        <strain evidence="3">ATCC 27815 / 27 / NCTC 11736</strain>
    </source>
</reference>
<dbReference type="GeneID" id="29672717"/>
<name>A0A2C9DYN6_UREP2</name>
<keyword evidence="1" id="KW-1133">Transmembrane helix</keyword>
<keyword evidence="1" id="KW-0812">Transmembrane</keyword>
<feature type="transmembrane region" description="Helical" evidence="1">
    <location>
        <begin position="88"/>
        <end position="112"/>
    </location>
</feature>
<gene>
    <name evidence="2" type="ordered locus">UPA3_0478</name>
</gene>
<dbReference type="RefSeq" id="WP_006688722.1">
    <property type="nucleotide sequence ID" value="NC_010503.1"/>
</dbReference>
<evidence type="ECO:0000313" key="3">
    <source>
        <dbReference type="Proteomes" id="UP000002162"/>
    </source>
</evidence>
<evidence type="ECO:0000313" key="2">
    <source>
        <dbReference type="EMBL" id="ACA33044.1"/>
    </source>
</evidence>
<protein>
    <submittedName>
        <fullName evidence="2">Uncharacterized protein</fullName>
    </submittedName>
</protein>
<dbReference type="EMBL" id="CP000942">
    <property type="protein sequence ID" value="ACA33044.1"/>
    <property type="molecule type" value="Genomic_DNA"/>
</dbReference>
<dbReference type="HOGENOM" id="CLU_1694748_0_0_14"/>